<dbReference type="AlphaFoldDB" id="J5SVY8"/>
<dbReference type="OrthoDB" id="2574774at2759"/>
<evidence type="ECO:0000313" key="1">
    <source>
        <dbReference type="EMBL" id="EJT47826.1"/>
    </source>
</evidence>
<accession>J5SVY8</accession>
<dbReference type="VEuPathDB" id="FungiDB:A1Q1_03287"/>
<dbReference type="HOGENOM" id="CLU_100326_0_0_1"/>
<dbReference type="Proteomes" id="UP000002748">
    <property type="component" value="Unassembled WGS sequence"/>
</dbReference>
<dbReference type="GeneID" id="25986800"/>
<evidence type="ECO:0000313" key="2">
    <source>
        <dbReference type="Proteomes" id="UP000002748"/>
    </source>
</evidence>
<dbReference type="EMBL" id="ALBS01000227">
    <property type="protein sequence ID" value="EJT47826.1"/>
    <property type="molecule type" value="Genomic_DNA"/>
</dbReference>
<evidence type="ECO:0008006" key="3">
    <source>
        <dbReference type="Google" id="ProtNLM"/>
    </source>
</evidence>
<name>J5SVY8_TRIAS</name>
<reference evidence="1 2" key="1">
    <citation type="journal article" date="2012" name="Eukaryot. Cell">
        <title>Draft genome sequence of CBS 2479, the standard type strain of Trichosporon asahii.</title>
        <authorList>
            <person name="Yang R.Y."/>
            <person name="Li H.T."/>
            <person name="Zhu H."/>
            <person name="Zhou G.P."/>
            <person name="Wang M."/>
            <person name="Wang L."/>
        </authorList>
    </citation>
    <scope>NUCLEOTIDE SEQUENCE [LARGE SCALE GENOMIC DNA]</scope>
    <source>
        <strain evidence="2">ATCC 90039 / CBS 2479 / JCM 2466 / KCTC 7840 / NCYC 2677 / UAMH 7654</strain>
    </source>
</reference>
<protein>
    <recommendedName>
        <fullName evidence="3">BTB domain-containing protein</fullName>
    </recommendedName>
</protein>
<sequence length="223" mass="25795">MIGQSAEEITQHPQWKEGDFEIVSSDGVRFCVPSLTLLLISEVFRHMIETGSGIKNIQIDETAATIEMFLEFVSTGKVTFIPKAGPLCYDRPLNLVHFVNKHDCEVTLQHLKNYAHVPVTGKDNNYMRMLLAMHLNQPRVVAELIQDRPGMFSWLHPIEHRRPVDRLSSQLSFDIFQRIPHQYLWALTAAGLHLHDQRDPAYANDRAPAERFLWFMRECLFVE</sequence>
<proteinExistence type="predicted"/>
<organism evidence="1 2">
    <name type="scientific">Trichosporon asahii var. asahii (strain ATCC 90039 / CBS 2479 / JCM 2466 / KCTC 7840 / NBRC 103889/ NCYC 2677 / UAMH 7654)</name>
    <name type="common">Yeast</name>
    <dbReference type="NCBI Taxonomy" id="1186058"/>
    <lineage>
        <taxon>Eukaryota</taxon>
        <taxon>Fungi</taxon>
        <taxon>Dikarya</taxon>
        <taxon>Basidiomycota</taxon>
        <taxon>Agaricomycotina</taxon>
        <taxon>Tremellomycetes</taxon>
        <taxon>Trichosporonales</taxon>
        <taxon>Trichosporonaceae</taxon>
        <taxon>Trichosporon</taxon>
    </lineage>
</organism>
<comment type="caution">
    <text evidence="1">The sequence shown here is derived from an EMBL/GenBank/DDBJ whole genome shotgun (WGS) entry which is preliminary data.</text>
</comment>
<gene>
    <name evidence="1" type="ORF">A1Q1_03287</name>
</gene>
<dbReference type="RefSeq" id="XP_014179042.1">
    <property type="nucleotide sequence ID" value="XM_014323567.1"/>
</dbReference>
<dbReference type="KEGG" id="tasa:A1Q1_03287"/>